<evidence type="ECO:0000313" key="2">
    <source>
        <dbReference type="Proteomes" id="UP000603940"/>
    </source>
</evidence>
<protein>
    <recommendedName>
        <fullName evidence="3">HNH endonuclease</fullName>
    </recommendedName>
</protein>
<reference evidence="1 2" key="1">
    <citation type="journal article" date="2009" name="Int. J. Syst. Evol. Microbiol.">
        <title>Transfer of Teichococcus ludipueritiae and Muricoccus roseus to the genus Roseomonas, as Roseomonas ludipueritiae comb. nov. and Roseomonas rosea comb. nov., respectively, and emended description of the genus Roseomonas.</title>
        <authorList>
            <person name="Sanchez-Porro C."/>
            <person name="Gallego V."/>
            <person name="Busse H.J."/>
            <person name="Kampfer P."/>
            <person name="Ventosa A."/>
        </authorList>
    </citation>
    <scope>NUCLEOTIDE SEQUENCE [LARGE SCALE GENOMIC DNA]</scope>
    <source>
        <strain evidence="1 2">DSM 14915</strain>
    </source>
</reference>
<keyword evidence="2" id="KW-1185">Reference proteome</keyword>
<gene>
    <name evidence="1" type="ORF">IBL25_21295</name>
</gene>
<evidence type="ECO:0000313" key="1">
    <source>
        <dbReference type="EMBL" id="MBC9179482.1"/>
    </source>
</evidence>
<dbReference type="RefSeq" id="WP_187780512.1">
    <property type="nucleotide sequence ID" value="NZ_JACTUZ010000151.1"/>
</dbReference>
<name>A0ABR7RCB4_9PROT</name>
<dbReference type="Proteomes" id="UP000603940">
    <property type="component" value="Unassembled WGS sequence"/>
</dbReference>
<organism evidence="1 2">
    <name type="scientific">Pseudoroseomonas ludipueritiae</name>
    <dbReference type="NCBI Taxonomy" id="198093"/>
    <lineage>
        <taxon>Bacteria</taxon>
        <taxon>Pseudomonadati</taxon>
        <taxon>Pseudomonadota</taxon>
        <taxon>Alphaproteobacteria</taxon>
        <taxon>Acetobacterales</taxon>
        <taxon>Acetobacteraceae</taxon>
        <taxon>Pseudoroseomonas</taxon>
    </lineage>
</organism>
<evidence type="ECO:0008006" key="3">
    <source>
        <dbReference type="Google" id="ProtNLM"/>
    </source>
</evidence>
<accession>A0ABR7RCB4</accession>
<sequence>MAKTCIICGEKAGSREHVFPAALGGRRTDKGIYCPEHNLAYSGLANVIKTQLAVFNARLGVVGDHADLPTHVVVTDVASGLPLELSIAGSNFASPREVSSEFVDGEIRKVISFRSHKEAEVWTAEMRKKGFKVSVRSVGEKQTYFLGATRGGFMLGDAEGMRAVAYIAQTFFAQAYPEVIRRPEFQTLKDYTLDGQGSGFVGWDIDPPLTLAPIGFPFGHRVIVGHSGVNGVAYARLSFFSTLNFVVFLGRSKTERCSSVLTDINPLERRPPRDIEVQRLNEAVGAVPFPDAPMPTLQELGGKGALLAQVQGLFRQIDDFVADEAVAKIMARVDDAGALGDDKRLALCQDIFSDEGQRVLLLMDMASNHAKEQAAVQTLELELRALAVFLEQRVQRDPEAANGLSAEATRSLAVAQEALARQMSEDWKSGTLGRARMRALLIDGTGAYIVGNAIFKAGENEYFQTLKAVAQDLLNSLRRGAAGP</sequence>
<comment type="caution">
    <text evidence="1">The sequence shown here is derived from an EMBL/GenBank/DDBJ whole genome shotgun (WGS) entry which is preliminary data.</text>
</comment>
<dbReference type="EMBL" id="JACTUZ010000151">
    <property type="protein sequence ID" value="MBC9179482.1"/>
    <property type="molecule type" value="Genomic_DNA"/>
</dbReference>
<proteinExistence type="predicted"/>